<dbReference type="EMBL" id="JAHOPB010000001">
    <property type="protein sequence ID" value="MBU8873725.1"/>
    <property type="molecule type" value="Genomic_DNA"/>
</dbReference>
<evidence type="ECO:0000256" key="3">
    <source>
        <dbReference type="ARBA" id="ARBA00022630"/>
    </source>
</evidence>
<sequence length="535" mass="59187">MSIDFDAVIIGAGFGGMYMLHRLRQKGFTARVFEAGKGVGGTWYWNRYPGARCDVESVQYSYQFSPELEQEWEWSERYATQPELLRYANHVADRYDLRRDMRFETRVTKATFDETANLWRVETGQAGASGSAEKVTARFVITAMGCLSSPNTPKIPGLEDFTGPTYHTGNWPHEGVDFTGKTVGVIGTGSSAIQSIPVMAEQAKHLTVFQRTANYTVPAHNRPLDPDYVRQVKASYPEMRKRAKTKPAGIDFTINPASAVETPEEERNRQFQERWDYGGLGFMASFSDLLLNDDSNKHAADFVRAKIGEVVKDPETAAALVPKNIIGCKRLCVDTGYWATFNRPNVTLVDISDEPIERITANGLRAKGRDYTFDCLVLATGFDAMTGALLKVDFRGRGGVSLKERWNEGPKTYLGLTVVDFPNLFMITGPGSPSVLTNMLPSIEQHVDFIADCLDALRAKGKTVIEAEPEAQEAWVGHVGDVSNITLRSTCSSWYVGANIPGKPRVFMPYIGGLPAYIQACEKVVANGYEGFALA</sequence>
<keyword evidence="6" id="KW-0560">Oxidoreductase</keyword>
<evidence type="ECO:0000313" key="8">
    <source>
        <dbReference type="EMBL" id="MBU8873725.1"/>
    </source>
</evidence>
<keyword evidence="3" id="KW-0285">Flavoprotein</keyword>
<accession>A0ABS6IIB0</accession>
<dbReference type="Proteomes" id="UP000727907">
    <property type="component" value="Unassembled WGS sequence"/>
</dbReference>
<comment type="cofactor">
    <cofactor evidence="1">
        <name>FAD</name>
        <dbReference type="ChEBI" id="CHEBI:57692"/>
    </cofactor>
</comment>
<evidence type="ECO:0000256" key="4">
    <source>
        <dbReference type="ARBA" id="ARBA00022827"/>
    </source>
</evidence>
<evidence type="ECO:0000256" key="7">
    <source>
        <dbReference type="ARBA" id="ARBA00023033"/>
    </source>
</evidence>
<dbReference type="InterPro" id="IPR050775">
    <property type="entry name" value="FAD-binding_Monooxygenases"/>
</dbReference>
<evidence type="ECO:0000256" key="6">
    <source>
        <dbReference type="ARBA" id="ARBA00023002"/>
    </source>
</evidence>
<evidence type="ECO:0000256" key="5">
    <source>
        <dbReference type="ARBA" id="ARBA00022857"/>
    </source>
</evidence>
<name>A0ABS6IIB0_9HYPH</name>
<comment type="similarity">
    <text evidence="2">Belongs to the FAD-binding monooxygenase family.</text>
</comment>
<keyword evidence="5" id="KW-0521">NADP</keyword>
<keyword evidence="9" id="KW-1185">Reference proteome</keyword>
<evidence type="ECO:0000256" key="1">
    <source>
        <dbReference type="ARBA" id="ARBA00001974"/>
    </source>
</evidence>
<organism evidence="8 9">
    <name type="scientific">Reyranella humidisoli</name>
    <dbReference type="NCBI Taxonomy" id="2849149"/>
    <lineage>
        <taxon>Bacteria</taxon>
        <taxon>Pseudomonadati</taxon>
        <taxon>Pseudomonadota</taxon>
        <taxon>Alphaproteobacteria</taxon>
        <taxon>Hyphomicrobiales</taxon>
        <taxon>Reyranellaceae</taxon>
        <taxon>Reyranella</taxon>
    </lineage>
</organism>
<dbReference type="Pfam" id="PF13738">
    <property type="entry name" value="Pyr_redox_3"/>
    <property type="match status" value="1"/>
</dbReference>
<keyword evidence="4" id="KW-0274">FAD</keyword>
<dbReference type="PANTHER" id="PTHR43098:SF3">
    <property type="entry name" value="L-ORNITHINE N(5)-MONOOXYGENASE-RELATED"/>
    <property type="match status" value="1"/>
</dbReference>
<dbReference type="RefSeq" id="WP_216958137.1">
    <property type="nucleotide sequence ID" value="NZ_JAHOPB010000001.1"/>
</dbReference>
<gene>
    <name evidence="8" type="ORF">KQ910_08120</name>
</gene>
<protein>
    <submittedName>
        <fullName evidence="8">NAD(P)/FAD-dependent oxidoreductase</fullName>
    </submittedName>
</protein>
<dbReference type="PANTHER" id="PTHR43098">
    <property type="entry name" value="L-ORNITHINE N(5)-MONOOXYGENASE-RELATED"/>
    <property type="match status" value="1"/>
</dbReference>
<evidence type="ECO:0000313" key="9">
    <source>
        <dbReference type="Proteomes" id="UP000727907"/>
    </source>
</evidence>
<reference evidence="8 9" key="1">
    <citation type="submission" date="2021-06" db="EMBL/GenBank/DDBJ databases">
        <authorList>
            <person name="Lee D.H."/>
        </authorList>
    </citation>
    <scope>NUCLEOTIDE SEQUENCE [LARGE SCALE GENOMIC DNA]</scope>
    <source>
        <strain evidence="8 9">MMS21-HV4-11</strain>
    </source>
</reference>
<keyword evidence="7" id="KW-0503">Monooxygenase</keyword>
<comment type="caution">
    <text evidence="8">The sequence shown here is derived from an EMBL/GenBank/DDBJ whole genome shotgun (WGS) entry which is preliminary data.</text>
</comment>
<evidence type="ECO:0000256" key="2">
    <source>
        <dbReference type="ARBA" id="ARBA00010139"/>
    </source>
</evidence>
<proteinExistence type="inferred from homology"/>